<dbReference type="SUPFAM" id="SSF53474">
    <property type="entry name" value="alpha/beta-Hydrolases"/>
    <property type="match status" value="1"/>
</dbReference>
<evidence type="ECO:0000256" key="2">
    <source>
        <dbReference type="ARBA" id="ARBA00022645"/>
    </source>
</evidence>
<dbReference type="PROSITE" id="PS00131">
    <property type="entry name" value="CARBOXYPEPT_SER_SER"/>
    <property type="match status" value="1"/>
</dbReference>
<gene>
    <name evidence="8" type="ORF">FisN_15Lh006</name>
</gene>
<dbReference type="EMBL" id="BDSP01000229">
    <property type="protein sequence ID" value="GAX25640.1"/>
    <property type="molecule type" value="Genomic_DNA"/>
</dbReference>
<keyword evidence="5 7" id="KW-0378">Hydrolase</keyword>
<dbReference type="InterPro" id="IPR001563">
    <property type="entry name" value="Peptidase_S10"/>
</dbReference>
<protein>
    <recommendedName>
        <fullName evidence="7">Carboxypeptidase</fullName>
        <ecNumber evidence="7">3.4.16.-</ecNumber>
    </recommendedName>
</protein>
<dbReference type="Gene3D" id="1.10.287.410">
    <property type="match status" value="1"/>
</dbReference>
<dbReference type="Pfam" id="PF00450">
    <property type="entry name" value="Peptidase_S10"/>
    <property type="match status" value="1"/>
</dbReference>
<evidence type="ECO:0000256" key="3">
    <source>
        <dbReference type="ARBA" id="ARBA00022670"/>
    </source>
</evidence>
<keyword evidence="9" id="KW-1185">Reference proteome</keyword>
<dbReference type="PRINTS" id="PR00724">
    <property type="entry name" value="CRBOXYPTASEC"/>
</dbReference>
<dbReference type="OrthoDB" id="443318at2759"/>
<keyword evidence="2 7" id="KW-0121">Carboxypeptidase</keyword>
<proteinExistence type="inferred from homology"/>
<dbReference type="AlphaFoldDB" id="A0A1Z5KH36"/>
<evidence type="ECO:0000313" key="9">
    <source>
        <dbReference type="Proteomes" id="UP000198406"/>
    </source>
</evidence>
<evidence type="ECO:0000313" key="8">
    <source>
        <dbReference type="EMBL" id="GAX25640.1"/>
    </source>
</evidence>
<comment type="similarity">
    <text evidence="1 7">Belongs to the peptidase S10 family.</text>
</comment>
<evidence type="ECO:0000256" key="7">
    <source>
        <dbReference type="RuleBase" id="RU361156"/>
    </source>
</evidence>
<evidence type="ECO:0000256" key="4">
    <source>
        <dbReference type="ARBA" id="ARBA00022729"/>
    </source>
</evidence>
<keyword evidence="6" id="KW-0325">Glycoprotein</keyword>
<comment type="caution">
    <text evidence="8">The sequence shown here is derived from an EMBL/GenBank/DDBJ whole genome shotgun (WGS) entry which is preliminary data.</text>
</comment>
<dbReference type="InParanoid" id="A0A1Z5KH36"/>
<keyword evidence="3 7" id="KW-0645">Protease</keyword>
<dbReference type="Proteomes" id="UP000198406">
    <property type="component" value="Unassembled WGS sequence"/>
</dbReference>
<dbReference type="FunFam" id="1.10.287.410:FF:000002">
    <property type="entry name" value="Carboxypeptidase"/>
    <property type="match status" value="1"/>
</dbReference>
<dbReference type="PROSITE" id="PS00560">
    <property type="entry name" value="CARBOXYPEPT_SER_HIS"/>
    <property type="match status" value="1"/>
</dbReference>
<accession>A0A1Z5KH36</accession>
<dbReference type="InterPro" id="IPR018202">
    <property type="entry name" value="Ser_caboxypep_ser_AS"/>
</dbReference>
<evidence type="ECO:0000256" key="1">
    <source>
        <dbReference type="ARBA" id="ARBA00009431"/>
    </source>
</evidence>
<feature type="chain" id="PRO_5011829551" description="Carboxypeptidase" evidence="7">
    <location>
        <begin position="20"/>
        <end position="533"/>
    </location>
</feature>
<reference evidence="8 9" key="1">
    <citation type="journal article" date="2015" name="Plant Cell">
        <title>Oil accumulation by the oleaginous diatom Fistulifera solaris as revealed by the genome and transcriptome.</title>
        <authorList>
            <person name="Tanaka T."/>
            <person name="Maeda Y."/>
            <person name="Veluchamy A."/>
            <person name="Tanaka M."/>
            <person name="Abida H."/>
            <person name="Marechal E."/>
            <person name="Bowler C."/>
            <person name="Muto M."/>
            <person name="Sunaga Y."/>
            <person name="Tanaka M."/>
            <person name="Yoshino T."/>
            <person name="Taniguchi T."/>
            <person name="Fukuda Y."/>
            <person name="Nemoto M."/>
            <person name="Matsumoto M."/>
            <person name="Wong P.S."/>
            <person name="Aburatani S."/>
            <person name="Fujibuchi W."/>
        </authorList>
    </citation>
    <scope>NUCLEOTIDE SEQUENCE [LARGE SCALE GENOMIC DNA]</scope>
    <source>
        <strain evidence="8 9">JPCC DA0580</strain>
    </source>
</reference>
<dbReference type="InterPro" id="IPR029058">
    <property type="entry name" value="AB_hydrolase_fold"/>
</dbReference>
<dbReference type="InterPro" id="IPR033124">
    <property type="entry name" value="Ser_caboxypep_his_AS"/>
</dbReference>
<sequence>MKIGSIFSAYSLLTASAAAASSLRSSFPESSCNQATDSTSCVKTIDDTTGERCEWCEAGAIPSECMSHEQAKQLPAGVFDCQTPAARAKSQFVFKNKVHSLHVNEGHDDICDASSKSIAGYMDIQGSEYDANGEDKHLFFWMFEKRNSATKDNGAIPLIVWLTGGPGCSSTLALLTENGPCSVNPDGKSTTVNPHSWTETAHVLWLDQPAGVGFSYGQETDANEQMVAEDAYYFLQAFFQTYPEYQESPLYIVGESYAGHYVPSISHRIYRGNEEGRDGTIQLPYAGLAIGNGLTSPEKQYPAYPDMVWNNSHGIKVVVKETYEAMQDAVPRCVSLIQKCNEGDSIVNTFACQTAFLVCNTALTSPYQMTGLNPYDIRKKCDVRPLCYDFSHVSSFLNREETKKALHVDEKHSHTWESCNFGINMKFHTDWMKDFSGYVAELLNAGYPALIYVGDVDFICNYIGNEKWTYELEWNGKKGFQGADVHEYLDVGKARTSDGFTFLQVYDAGHMVPTDQPKRSLEMIQNFVMGGKF</sequence>
<keyword evidence="4 7" id="KW-0732">Signal</keyword>
<dbReference type="PANTHER" id="PTHR11802">
    <property type="entry name" value="SERINE PROTEASE FAMILY S10 SERINE CARBOXYPEPTIDASE"/>
    <property type="match status" value="1"/>
</dbReference>
<dbReference type="PANTHER" id="PTHR11802:SF113">
    <property type="entry name" value="SERINE CARBOXYPEPTIDASE CTSA-4.1"/>
    <property type="match status" value="1"/>
</dbReference>
<name>A0A1Z5KH36_FISSO</name>
<dbReference type="GO" id="GO:0004185">
    <property type="term" value="F:serine-type carboxypeptidase activity"/>
    <property type="evidence" value="ECO:0007669"/>
    <property type="project" value="UniProtKB-UniRule"/>
</dbReference>
<evidence type="ECO:0000256" key="5">
    <source>
        <dbReference type="ARBA" id="ARBA00022801"/>
    </source>
</evidence>
<dbReference type="EC" id="3.4.16.-" evidence="7"/>
<dbReference type="Gene3D" id="3.40.50.1820">
    <property type="entry name" value="alpha/beta hydrolase"/>
    <property type="match status" value="1"/>
</dbReference>
<dbReference type="GO" id="GO:0006508">
    <property type="term" value="P:proteolysis"/>
    <property type="evidence" value="ECO:0007669"/>
    <property type="project" value="UniProtKB-KW"/>
</dbReference>
<evidence type="ECO:0000256" key="6">
    <source>
        <dbReference type="ARBA" id="ARBA00023180"/>
    </source>
</evidence>
<feature type="signal peptide" evidence="7">
    <location>
        <begin position="1"/>
        <end position="19"/>
    </location>
</feature>
<organism evidence="8 9">
    <name type="scientific">Fistulifera solaris</name>
    <name type="common">Oleaginous diatom</name>
    <dbReference type="NCBI Taxonomy" id="1519565"/>
    <lineage>
        <taxon>Eukaryota</taxon>
        <taxon>Sar</taxon>
        <taxon>Stramenopiles</taxon>
        <taxon>Ochrophyta</taxon>
        <taxon>Bacillariophyta</taxon>
        <taxon>Bacillariophyceae</taxon>
        <taxon>Bacillariophycidae</taxon>
        <taxon>Naviculales</taxon>
        <taxon>Naviculaceae</taxon>
        <taxon>Fistulifera</taxon>
    </lineage>
</organism>